<name>A0ABM1VZB9_APLCA</name>
<evidence type="ECO:0000313" key="3">
    <source>
        <dbReference type="RefSeq" id="XP_035827762.1"/>
    </source>
</evidence>
<dbReference type="GeneID" id="101851600"/>
<sequence length="428" mass="48647">MNSKACTERRLRDCAMVSFRNVVYAISLCGLLTTVYLVSSLAMRETPKATLSVPKLENTTLERLQLSKIRSHFLLWDQYNIPPIGQDKAATSGKYFIYRCDEATMSLCGGWDNRVNGVLLSYIVANLTGRVFKFEHLKPACDLTRYLLPNEVDWHLPKSFHKRVIPSKDVKLIKRVDDNKFLDSLPTMNFEGMSPAEVPYVYFLGNRNYELRLKCSTVYQNQLSWMRHLSRGDIKAAVYKRLFKLSPNLDVKLKNLLAQNLPTAKHRLICAHLRIGANPSNKYDGKIQDINTIGNVWSFVKNHSKTDFDRVFVMSDANAAIEDAKKQSFGHRLILTDGPIVHVDRNRGLTTEHKCAGLEKLIFDQHILMNCDVLMIGSSGISRLAAYIRNTDEGLYCYSSAKGTVEPCTRQDFEKHNFNGGNMSSEDC</sequence>
<evidence type="ECO:0000313" key="2">
    <source>
        <dbReference type="Proteomes" id="UP000694888"/>
    </source>
</evidence>
<keyword evidence="1" id="KW-0812">Transmembrane</keyword>
<organism evidence="2 3">
    <name type="scientific">Aplysia californica</name>
    <name type="common">California sea hare</name>
    <dbReference type="NCBI Taxonomy" id="6500"/>
    <lineage>
        <taxon>Eukaryota</taxon>
        <taxon>Metazoa</taxon>
        <taxon>Spiralia</taxon>
        <taxon>Lophotrochozoa</taxon>
        <taxon>Mollusca</taxon>
        <taxon>Gastropoda</taxon>
        <taxon>Heterobranchia</taxon>
        <taxon>Euthyneura</taxon>
        <taxon>Tectipleura</taxon>
        <taxon>Aplysiida</taxon>
        <taxon>Aplysioidea</taxon>
        <taxon>Aplysiidae</taxon>
        <taxon>Aplysia</taxon>
    </lineage>
</organism>
<feature type="transmembrane region" description="Helical" evidence="1">
    <location>
        <begin position="21"/>
        <end position="43"/>
    </location>
</feature>
<accession>A0ABM1VZB9</accession>
<dbReference type="RefSeq" id="XP_035827762.1">
    <property type="nucleotide sequence ID" value="XM_035971869.1"/>
</dbReference>
<keyword evidence="1" id="KW-0472">Membrane</keyword>
<dbReference type="Gene3D" id="3.40.50.11350">
    <property type="match status" value="1"/>
</dbReference>
<proteinExistence type="predicted"/>
<evidence type="ECO:0000256" key="1">
    <source>
        <dbReference type="SAM" id="Phobius"/>
    </source>
</evidence>
<protein>
    <submittedName>
        <fullName evidence="3">Uncharacterized protein LOC101851600 isoform X1</fullName>
    </submittedName>
</protein>
<keyword evidence="1" id="KW-1133">Transmembrane helix</keyword>
<reference evidence="3" key="1">
    <citation type="submission" date="2025-08" db="UniProtKB">
        <authorList>
            <consortium name="RefSeq"/>
        </authorList>
    </citation>
    <scope>IDENTIFICATION</scope>
</reference>
<gene>
    <name evidence="3" type="primary">LOC101851600</name>
</gene>
<keyword evidence="2" id="KW-1185">Reference proteome</keyword>
<dbReference type="Proteomes" id="UP000694888">
    <property type="component" value="Unplaced"/>
</dbReference>